<dbReference type="Gene3D" id="1.10.357.10">
    <property type="entry name" value="Tetracycline Repressor, domain 2"/>
    <property type="match status" value="1"/>
</dbReference>
<dbReference type="InterPro" id="IPR050109">
    <property type="entry name" value="HTH-type_TetR-like_transc_reg"/>
</dbReference>
<dbReference type="AlphaFoldDB" id="A0A931DUD6"/>
<dbReference type="RefSeq" id="WP_197014998.1">
    <property type="nucleotide sequence ID" value="NZ_BAABES010000009.1"/>
</dbReference>
<evidence type="ECO:0000256" key="1">
    <source>
        <dbReference type="ARBA" id="ARBA00023125"/>
    </source>
</evidence>
<proteinExistence type="predicted"/>
<evidence type="ECO:0000313" key="4">
    <source>
        <dbReference type="EMBL" id="MBG6092873.1"/>
    </source>
</evidence>
<dbReference type="PANTHER" id="PTHR30055">
    <property type="entry name" value="HTH-TYPE TRANSCRIPTIONAL REGULATOR RUTR"/>
    <property type="match status" value="1"/>
</dbReference>
<protein>
    <submittedName>
        <fullName evidence="4">AcrR family transcriptional regulator</fullName>
    </submittedName>
</protein>
<feature type="domain" description="HTH tetR-type" evidence="3">
    <location>
        <begin position="7"/>
        <end position="67"/>
    </location>
</feature>
<keyword evidence="5" id="KW-1185">Reference proteome</keyword>
<dbReference type="EMBL" id="JADOUA010000001">
    <property type="protein sequence ID" value="MBG6092873.1"/>
    <property type="molecule type" value="Genomic_DNA"/>
</dbReference>
<evidence type="ECO:0000259" key="3">
    <source>
        <dbReference type="PROSITE" id="PS50977"/>
    </source>
</evidence>
<dbReference type="GO" id="GO:0000976">
    <property type="term" value="F:transcription cis-regulatory region binding"/>
    <property type="evidence" value="ECO:0007669"/>
    <property type="project" value="TreeGrafter"/>
</dbReference>
<keyword evidence="1 2" id="KW-0238">DNA-binding</keyword>
<dbReference type="SUPFAM" id="SSF46689">
    <property type="entry name" value="Homeodomain-like"/>
    <property type="match status" value="1"/>
</dbReference>
<sequence>MAYLPAEERRRSIVDAAVVVIASYGLAGATTRRIAEQAKAPLGSLHYCFRNKAELIDLVAERGATMLREAFGGVDPARGLEATIRDSVAAYWRWVQDNLGLQLALLELGMWRIRNAAGGESVYSMYDAFGTDLIKRNLDLAVAAGGTVPAITVEEITRFITHRFDGMILEYAASRDRDACQRQADLLADALILLALPGGPA</sequence>
<dbReference type="PANTHER" id="PTHR30055:SF226">
    <property type="entry name" value="HTH-TYPE TRANSCRIPTIONAL REGULATOR PKSA"/>
    <property type="match status" value="1"/>
</dbReference>
<dbReference type="InterPro" id="IPR009057">
    <property type="entry name" value="Homeodomain-like_sf"/>
</dbReference>
<dbReference type="PROSITE" id="PS50977">
    <property type="entry name" value="HTH_TETR_2"/>
    <property type="match status" value="1"/>
</dbReference>
<dbReference type="Proteomes" id="UP000614047">
    <property type="component" value="Unassembled WGS sequence"/>
</dbReference>
<organism evidence="4 5">
    <name type="scientific">Actinomadura viridis</name>
    <dbReference type="NCBI Taxonomy" id="58110"/>
    <lineage>
        <taxon>Bacteria</taxon>
        <taxon>Bacillati</taxon>
        <taxon>Actinomycetota</taxon>
        <taxon>Actinomycetes</taxon>
        <taxon>Streptosporangiales</taxon>
        <taxon>Thermomonosporaceae</taxon>
        <taxon>Actinomadura</taxon>
    </lineage>
</organism>
<dbReference type="GO" id="GO:0003700">
    <property type="term" value="F:DNA-binding transcription factor activity"/>
    <property type="evidence" value="ECO:0007669"/>
    <property type="project" value="TreeGrafter"/>
</dbReference>
<accession>A0A931DUD6</accession>
<dbReference type="Pfam" id="PF00440">
    <property type="entry name" value="TetR_N"/>
    <property type="match status" value="1"/>
</dbReference>
<evidence type="ECO:0000256" key="2">
    <source>
        <dbReference type="PROSITE-ProRule" id="PRU00335"/>
    </source>
</evidence>
<comment type="caution">
    <text evidence="4">The sequence shown here is derived from an EMBL/GenBank/DDBJ whole genome shotgun (WGS) entry which is preliminary data.</text>
</comment>
<feature type="DNA-binding region" description="H-T-H motif" evidence="2">
    <location>
        <begin position="30"/>
        <end position="49"/>
    </location>
</feature>
<name>A0A931DUD6_9ACTN</name>
<reference evidence="4" key="1">
    <citation type="submission" date="2020-11" db="EMBL/GenBank/DDBJ databases">
        <title>Sequencing the genomes of 1000 actinobacteria strains.</title>
        <authorList>
            <person name="Klenk H.-P."/>
        </authorList>
    </citation>
    <scope>NUCLEOTIDE SEQUENCE</scope>
    <source>
        <strain evidence="4">DSM 43175</strain>
    </source>
</reference>
<evidence type="ECO:0000313" key="5">
    <source>
        <dbReference type="Proteomes" id="UP000614047"/>
    </source>
</evidence>
<gene>
    <name evidence="4" type="ORF">IW256_006986</name>
</gene>
<dbReference type="InterPro" id="IPR001647">
    <property type="entry name" value="HTH_TetR"/>
</dbReference>